<comment type="similarity">
    <text evidence="2">Belongs to the CDP-alcohol phosphatidyltransferase class-I family.</text>
</comment>
<dbReference type="EMBL" id="CP048104">
    <property type="protein sequence ID" value="QKG83480.1"/>
    <property type="molecule type" value="Genomic_DNA"/>
</dbReference>
<evidence type="ECO:0000256" key="4">
    <source>
        <dbReference type="SAM" id="Phobius"/>
    </source>
</evidence>
<feature type="transmembrane region" description="Helical" evidence="4">
    <location>
        <begin position="53"/>
        <end position="83"/>
    </location>
</feature>
<keyword evidence="4" id="KW-0472">Membrane</keyword>
<dbReference type="Gene3D" id="1.20.120.1760">
    <property type="match status" value="1"/>
</dbReference>
<proteinExistence type="inferred from homology"/>
<feature type="region of interest" description="Disordered" evidence="3">
    <location>
        <begin position="192"/>
        <end position="224"/>
    </location>
</feature>
<evidence type="ECO:0000313" key="6">
    <source>
        <dbReference type="Proteomes" id="UP000503088"/>
    </source>
</evidence>
<keyword evidence="6" id="KW-1185">Reference proteome</keyword>
<dbReference type="Proteomes" id="UP000503088">
    <property type="component" value="Chromosome"/>
</dbReference>
<accession>A0A7D3XZ95</accession>
<dbReference type="GO" id="GO:0016020">
    <property type="term" value="C:membrane"/>
    <property type="evidence" value="ECO:0007669"/>
    <property type="project" value="InterPro"/>
</dbReference>
<protein>
    <submittedName>
        <fullName evidence="5">CDP-alcohol phosphatidyltransferase family protein</fullName>
    </submittedName>
</protein>
<sequence>MSGERQRFTLEEVRETFKKKDAWWTVLLVDPIAARLILPTANYTNITPNQLSIFSFILGMTAAYCFYLGDYIALVIGALLYHLSFIIDCMDGKIARLKGNGSTFGMLLDITLDHIRVMICGAALLYSQYQIYGDIAYLYLGFLFLAAYCARHINALQLYKLRRDMKGKIRKSKRKLKKTALAAGIIVTPPETETKENTEEQLDELDKPRQGEADSPEVDNENDPLKKKKVDLQQGFKSKFTTYMHIRDFFLNKRIRMHFYSGIEFQMFIFVLAPIFGFIKESILFGAILLFLFEAAIIYKIWLSTKDFERENNKILEATKTIEDTLTEEELAILYGEAPTVQK</sequence>
<feature type="transmembrane region" description="Helical" evidence="4">
    <location>
        <begin position="257"/>
        <end position="277"/>
    </location>
</feature>
<dbReference type="InterPro" id="IPR043130">
    <property type="entry name" value="CDP-OH_PTrfase_TM_dom"/>
</dbReference>
<dbReference type="GO" id="GO:0008654">
    <property type="term" value="P:phospholipid biosynthetic process"/>
    <property type="evidence" value="ECO:0007669"/>
    <property type="project" value="InterPro"/>
</dbReference>
<dbReference type="GO" id="GO:0016780">
    <property type="term" value="F:phosphotransferase activity, for other substituted phosphate groups"/>
    <property type="evidence" value="ECO:0007669"/>
    <property type="project" value="InterPro"/>
</dbReference>
<dbReference type="InterPro" id="IPR000462">
    <property type="entry name" value="CDP-OH_P_trans"/>
</dbReference>
<dbReference type="InterPro" id="IPR048254">
    <property type="entry name" value="CDP_ALCOHOL_P_TRANSF_CS"/>
</dbReference>
<evidence type="ECO:0000256" key="2">
    <source>
        <dbReference type="RuleBase" id="RU003750"/>
    </source>
</evidence>
<name>A0A7D3XZ95_9BACL</name>
<gene>
    <name evidence="5" type="ORF">GXN76_02670</name>
</gene>
<organism evidence="5 6">
    <name type="scientific">Kroppenstedtia pulmonis</name>
    <dbReference type="NCBI Taxonomy" id="1380685"/>
    <lineage>
        <taxon>Bacteria</taxon>
        <taxon>Bacillati</taxon>
        <taxon>Bacillota</taxon>
        <taxon>Bacilli</taxon>
        <taxon>Bacillales</taxon>
        <taxon>Thermoactinomycetaceae</taxon>
        <taxon>Kroppenstedtia</taxon>
    </lineage>
</organism>
<dbReference type="RefSeq" id="WP_173220256.1">
    <property type="nucleotide sequence ID" value="NZ_CP048104.1"/>
</dbReference>
<feature type="compositionally biased region" description="Basic and acidic residues" evidence="3">
    <location>
        <begin position="192"/>
        <end position="212"/>
    </location>
</feature>
<keyword evidence="4" id="KW-0812">Transmembrane</keyword>
<dbReference type="AlphaFoldDB" id="A0A7D3XZ95"/>
<keyword evidence="4" id="KW-1133">Transmembrane helix</keyword>
<evidence type="ECO:0000313" key="5">
    <source>
        <dbReference type="EMBL" id="QKG83480.1"/>
    </source>
</evidence>
<dbReference type="KEGG" id="kpul:GXN76_02670"/>
<reference evidence="5 6" key="1">
    <citation type="submission" date="2020-01" db="EMBL/GenBank/DDBJ databases">
        <authorList>
            <person name="Gulvik C.A."/>
            <person name="Batra D.G."/>
        </authorList>
    </citation>
    <scope>NUCLEOTIDE SEQUENCE [LARGE SCALE GENOMIC DNA]</scope>
    <source>
        <strain evidence="5 6">W9323</strain>
    </source>
</reference>
<evidence type="ECO:0000256" key="1">
    <source>
        <dbReference type="ARBA" id="ARBA00022679"/>
    </source>
</evidence>
<feature type="transmembrane region" description="Helical" evidence="4">
    <location>
        <begin position="135"/>
        <end position="153"/>
    </location>
</feature>
<feature type="transmembrane region" description="Helical" evidence="4">
    <location>
        <begin position="283"/>
        <end position="302"/>
    </location>
</feature>
<evidence type="ECO:0000256" key="3">
    <source>
        <dbReference type="SAM" id="MobiDB-lite"/>
    </source>
</evidence>
<keyword evidence="1 2" id="KW-0808">Transferase</keyword>
<dbReference type="PROSITE" id="PS00379">
    <property type="entry name" value="CDP_ALCOHOL_P_TRANSF"/>
    <property type="match status" value="1"/>
</dbReference>
<dbReference type="Pfam" id="PF01066">
    <property type="entry name" value="CDP-OH_P_transf"/>
    <property type="match status" value="1"/>
</dbReference>